<evidence type="ECO:0000256" key="1">
    <source>
        <dbReference type="SAM" id="SignalP"/>
    </source>
</evidence>
<reference evidence="2 3" key="1">
    <citation type="submission" date="2006-06" db="EMBL/GenBank/DDBJ databases">
        <authorList>
            <person name="Moran M.A."/>
            <person name="Ferriera S."/>
            <person name="Johnson J."/>
            <person name="Kravitz S."/>
            <person name="Beeson K."/>
            <person name="Sutton G."/>
            <person name="Rogers Y.-H."/>
            <person name="Friedman R."/>
            <person name="Frazier M."/>
            <person name="Venter J.C."/>
        </authorList>
    </citation>
    <scope>NUCLEOTIDE SEQUENCE [LARGE SCALE GENOMIC DNA]</scope>
    <source>
        <strain evidence="2 3">E-37</strain>
    </source>
</reference>
<dbReference type="AlphaFoldDB" id="A3K6B3"/>
<sequence>MRTILAAMTAILLAAAGPIRADEIRVAWVRQEIALPPTLSNLDPMPDDLGVAGARLGIADNATTGTFMGQSWTLTEHAVAPDGDFAGAVEAALAETDLLVIDASADALLRAADMPGTARALLFNTAAPETPLRGTDCRANVLHTLPSRAMLTDALMQFFVMRRWTALVMIEGPKPGDRALAESYRASAAKFGLSIRRTAEWTFDADLRRSAAAEVPLLTQQFGKYDVLIAADEANDFARYIPYNTWMPRPVAGSEGLRPAAWSPAVEQWGAAQLQSRFTRATGRAMLPRDYAAWAAVRAIGEAVTRSGATTAPELRSYMLSGAFELGGFKGRPLTFRPWNGQLRQSIPLTHRGALVADAPLDGFLHPISELDTLGLDAPESGCAAFAK</sequence>
<dbReference type="Gene3D" id="3.40.50.2300">
    <property type="match status" value="1"/>
</dbReference>
<dbReference type="Proteomes" id="UP000005713">
    <property type="component" value="Unassembled WGS sequence"/>
</dbReference>
<keyword evidence="1" id="KW-0732">Signal</keyword>
<evidence type="ECO:0000313" key="2">
    <source>
        <dbReference type="EMBL" id="EBA07263.1"/>
    </source>
</evidence>
<organism evidence="2 3">
    <name type="scientific">Sagittula stellata (strain ATCC 700073 / DSM 11524 / E-37)</name>
    <dbReference type="NCBI Taxonomy" id="388399"/>
    <lineage>
        <taxon>Bacteria</taxon>
        <taxon>Pseudomonadati</taxon>
        <taxon>Pseudomonadota</taxon>
        <taxon>Alphaproteobacteria</taxon>
        <taxon>Rhodobacterales</taxon>
        <taxon>Roseobacteraceae</taxon>
        <taxon>Sagittula</taxon>
    </lineage>
</organism>
<proteinExistence type="predicted"/>
<name>A3K6B3_SAGS3</name>
<dbReference type="InterPro" id="IPR022478">
    <property type="entry name" value="ABC_transptr_sub-bd_PQQ"/>
</dbReference>
<evidence type="ECO:0000313" key="3">
    <source>
        <dbReference type="Proteomes" id="UP000005713"/>
    </source>
</evidence>
<accession>A3K6B3</accession>
<dbReference type="NCBIfam" id="TIGR03863">
    <property type="entry name" value="PQQ_ABC_bind"/>
    <property type="match status" value="1"/>
</dbReference>
<gene>
    <name evidence="2" type="ORF">SSE37_06489</name>
</gene>
<keyword evidence="3" id="KW-1185">Reference proteome</keyword>
<dbReference type="EMBL" id="AAYA01000010">
    <property type="protein sequence ID" value="EBA07263.1"/>
    <property type="molecule type" value="Genomic_DNA"/>
</dbReference>
<feature type="signal peptide" evidence="1">
    <location>
        <begin position="1"/>
        <end position="21"/>
    </location>
</feature>
<comment type="caution">
    <text evidence="2">The sequence shown here is derived from an EMBL/GenBank/DDBJ whole genome shotgun (WGS) entry which is preliminary data.</text>
</comment>
<protein>
    <recommendedName>
        <fullName evidence="4">Leucine-binding protein domain-containing protein</fullName>
    </recommendedName>
</protein>
<dbReference type="eggNOG" id="COG0683">
    <property type="taxonomic scope" value="Bacteria"/>
</dbReference>
<dbReference type="RefSeq" id="WP_005860866.1">
    <property type="nucleotide sequence ID" value="NZ_AAYA01000010.1"/>
</dbReference>
<dbReference type="InterPro" id="IPR028082">
    <property type="entry name" value="Peripla_BP_I"/>
</dbReference>
<evidence type="ECO:0008006" key="4">
    <source>
        <dbReference type="Google" id="ProtNLM"/>
    </source>
</evidence>
<dbReference type="SUPFAM" id="SSF53822">
    <property type="entry name" value="Periplasmic binding protein-like I"/>
    <property type="match status" value="1"/>
</dbReference>
<feature type="chain" id="PRO_5002655234" description="Leucine-binding protein domain-containing protein" evidence="1">
    <location>
        <begin position="22"/>
        <end position="388"/>
    </location>
</feature>
<dbReference type="OrthoDB" id="5341635at2"/>